<evidence type="ECO:0000256" key="1">
    <source>
        <dbReference type="SAM" id="SignalP"/>
    </source>
</evidence>
<comment type="caution">
    <text evidence="2">The sequence shown here is derived from an EMBL/GenBank/DDBJ whole genome shotgun (WGS) entry which is preliminary data.</text>
</comment>
<name>A0A2K0XMW2_9BACT</name>
<dbReference type="EMBL" id="NBAX01000002">
    <property type="protein sequence ID" value="PNP95843.1"/>
    <property type="molecule type" value="Genomic_DNA"/>
</dbReference>
<gene>
    <name evidence="2" type="ORF">BFS16_01880</name>
</gene>
<protein>
    <submittedName>
        <fullName evidence="2">Uncharacterized protein</fullName>
    </submittedName>
</protein>
<feature type="chain" id="PRO_5014378210" evidence="1">
    <location>
        <begin position="23"/>
        <end position="83"/>
    </location>
</feature>
<accession>A0A2K0XMW2</accession>
<proteinExistence type="predicted"/>
<dbReference type="AlphaFoldDB" id="A0A2K0XMW2"/>
<feature type="signal peptide" evidence="1">
    <location>
        <begin position="1"/>
        <end position="22"/>
    </location>
</feature>
<sequence>MRTINSFILLCVFCLFCQPTLAQHKKTYSAADLTHQPYIWSFTKNFSLSSSIIYLFNISRHLFNIGSLLRMITYNLCLVLVNI</sequence>
<reference evidence="2 3" key="1">
    <citation type="submission" date="2017-03" db="EMBL/GenBank/DDBJ databases">
        <authorList>
            <person name="Afonso C.L."/>
            <person name="Miller P.J."/>
            <person name="Scott M.A."/>
            <person name="Spackman E."/>
            <person name="Goraichik I."/>
            <person name="Dimitrov K.M."/>
            <person name="Suarez D.L."/>
            <person name="Swayne D.E."/>
        </authorList>
    </citation>
    <scope>NUCLEOTIDE SEQUENCE [LARGE SCALE GENOMIC DNA]</scope>
    <source>
        <strain evidence="2 3">DNF00076</strain>
    </source>
</reference>
<evidence type="ECO:0000313" key="2">
    <source>
        <dbReference type="EMBL" id="PNP95843.1"/>
    </source>
</evidence>
<evidence type="ECO:0000313" key="3">
    <source>
        <dbReference type="Proteomes" id="UP000236634"/>
    </source>
</evidence>
<keyword evidence="1" id="KW-0732">Signal</keyword>
<organism evidence="2 3">
    <name type="scientific">Hoylesella timonensis</name>
    <dbReference type="NCBI Taxonomy" id="386414"/>
    <lineage>
        <taxon>Bacteria</taxon>
        <taxon>Pseudomonadati</taxon>
        <taxon>Bacteroidota</taxon>
        <taxon>Bacteroidia</taxon>
        <taxon>Bacteroidales</taxon>
        <taxon>Prevotellaceae</taxon>
        <taxon>Hoylesella</taxon>
    </lineage>
</organism>
<dbReference type="Proteomes" id="UP000236634">
    <property type="component" value="Unassembled WGS sequence"/>
</dbReference>